<proteinExistence type="predicted"/>
<organism evidence="1 2">
    <name type="scientific">Marinobacterium lutimaris</name>
    <dbReference type="NCBI Taxonomy" id="568106"/>
    <lineage>
        <taxon>Bacteria</taxon>
        <taxon>Pseudomonadati</taxon>
        <taxon>Pseudomonadota</taxon>
        <taxon>Gammaproteobacteria</taxon>
        <taxon>Oceanospirillales</taxon>
        <taxon>Oceanospirillaceae</taxon>
        <taxon>Marinobacterium</taxon>
    </lineage>
</organism>
<evidence type="ECO:0000313" key="1">
    <source>
        <dbReference type="EMBL" id="SEG57527.1"/>
    </source>
</evidence>
<gene>
    <name evidence="1" type="ORF">SAMN05444390_102494</name>
</gene>
<keyword evidence="2" id="KW-1185">Reference proteome</keyword>
<dbReference type="Proteomes" id="UP000236745">
    <property type="component" value="Unassembled WGS sequence"/>
</dbReference>
<name>A0A1H6BBE6_9GAMM</name>
<dbReference type="AlphaFoldDB" id="A0A1H6BBE6"/>
<dbReference type="EMBL" id="FNVQ01000002">
    <property type="protein sequence ID" value="SEG57527.1"/>
    <property type="molecule type" value="Genomic_DNA"/>
</dbReference>
<protein>
    <submittedName>
        <fullName evidence="1">Uncharacterized protein</fullName>
    </submittedName>
</protein>
<accession>A0A1H6BBE6</accession>
<evidence type="ECO:0000313" key="2">
    <source>
        <dbReference type="Proteomes" id="UP000236745"/>
    </source>
</evidence>
<reference evidence="1 2" key="1">
    <citation type="submission" date="2016-10" db="EMBL/GenBank/DDBJ databases">
        <authorList>
            <person name="de Groot N.N."/>
        </authorList>
    </citation>
    <scope>NUCLEOTIDE SEQUENCE [LARGE SCALE GENOMIC DNA]</scope>
    <source>
        <strain evidence="1 2">DSM 22012</strain>
    </source>
</reference>
<sequence>MGINCSSLSVYEQKKLITALVAFLLREKPW</sequence>